<proteinExistence type="predicted"/>
<feature type="transmembrane region" description="Helical" evidence="1">
    <location>
        <begin position="133"/>
        <end position="153"/>
    </location>
</feature>
<organism evidence="3">
    <name type="scientific">Caenorhabditis brenneri</name>
    <name type="common">Nematode worm</name>
    <dbReference type="NCBI Taxonomy" id="135651"/>
    <lineage>
        <taxon>Eukaryota</taxon>
        <taxon>Metazoa</taxon>
        <taxon>Ecdysozoa</taxon>
        <taxon>Nematoda</taxon>
        <taxon>Chromadorea</taxon>
        <taxon>Rhabditida</taxon>
        <taxon>Rhabditina</taxon>
        <taxon>Rhabditomorpha</taxon>
        <taxon>Rhabditoidea</taxon>
        <taxon>Rhabditidae</taxon>
        <taxon>Peloderinae</taxon>
        <taxon>Caenorhabditis</taxon>
    </lineage>
</organism>
<keyword evidence="1" id="KW-1133">Transmembrane helix</keyword>
<dbReference type="Proteomes" id="UP000008068">
    <property type="component" value="Unassembled WGS sequence"/>
</dbReference>
<accession>G0ME21</accession>
<protein>
    <submittedName>
        <fullName evidence="2">Uncharacterized protein</fullName>
    </submittedName>
</protein>
<feature type="transmembrane region" description="Helical" evidence="1">
    <location>
        <begin position="73"/>
        <end position="96"/>
    </location>
</feature>
<feature type="transmembrane region" description="Helical" evidence="1">
    <location>
        <begin position="108"/>
        <end position="127"/>
    </location>
</feature>
<dbReference type="HOGENOM" id="CLU_1035237_0_0_1"/>
<keyword evidence="3" id="KW-1185">Reference proteome</keyword>
<keyword evidence="1" id="KW-0472">Membrane</keyword>
<dbReference type="eggNOG" id="ENOG502T3HZ">
    <property type="taxonomic scope" value="Eukaryota"/>
</dbReference>
<dbReference type="AlphaFoldDB" id="G0ME21"/>
<evidence type="ECO:0000313" key="2">
    <source>
        <dbReference type="EMBL" id="EGT52114.1"/>
    </source>
</evidence>
<dbReference type="InParanoid" id="G0ME21"/>
<feature type="transmembrane region" description="Helical" evidence="1">
    <location>
        <begin position="219"/>
        <end position="240"/>
    </location>
</feature>
<reference evidence="3" key="1">
    <citation type="submission" date="2011-07" db="EMBL/GenBank/DDBJ databases">
        <authorList>
            <consortium name="Caenorhabditis brenneri Sequencing and Analysis Consortium"/>
            <person name="Wilson R.K."/>
        </authorList>
    </citation>
    <scope>NUCLEOTIDE SEQUENCE [LARGE SCALE GENOMIC DNA]</scope>
    <source>
        <strain evidence="3">PB2801</strain>
    </source>
</reference>
<evidence type="ECO:0000313" key="3">
    <source>
        <dbReference type="Proteomes" id="UP000008068"/>
    </source>
</evidence>
<keyword evidence="1" id="KW-0812">Transmembrane</keyword>
<evidence type="ECO:0000256" key="1">
    <source>
        <dbReference type="SAM" id="Phobius"/>
    </source>
</evidence>
<dbReference type="EMBL" id="GL379791">
    <property type="protein sequence ID" value="EGT52114.1"/>
    <property type="molecule type" value="Genomic_DNA"/>
</dbReference>
<name>G0ME21_CAEBE</name>
<feature type="transmembrane region" description="Helical" evidence="1">
    <location>
        <begin position="179"/>
        <end position="199"/>
    </location>
</feature>
<gene>
    <name evidence="2" type="ORF">CAEBREN_17143</name>
</gene>
<sequence length="269" mass="30762">MSPPEYCPLGSPSLLNGNFYENLARLTDFSWSVLFSSPPPFNVTEPGGFRPANTYTKGELFQAALKGFENDPFVAPIVCAVFMLYLCLVAFIGKKVASRITFNRKNSVRFHFICCFLCALTFISLFLSRTFPTIFPICLSTLFFIHVVCFGFGPAEKNVDVLKISVEDWKKYKNRNLKGFFIILAVIFFFFAPVYQTSYCQFLGFRLVSEISFYLSFELLYILYSEVNGACFLMSAKTLYVYKDGKSVKRCVKKEGFGWIEIDLDYEKA</sequence>